<name>A0A495W6I2_9PSEU</name>
<comment type="caution">
    <text evidence="9">The sequence shown here is derived from an EMBL/GenBank/DDBJ whole genome shotgun (WGS) entry which is preliminary data.</text>
</comment>
<keyword evidence="3 7" id="KW-0812">Transmembrane</keyword>
<keyword evidence="4 7" id="KW-1133">Transmembrane helix</keyword>
<dbReference type="EMBL" id="RBXO01000001">
    <property type="protein sequence ID" value="RKT57331.1"/>
    <property type="molecule type" value="Genomic_DNA"/>
</dbReference>
<reference evidence="9 10" key="1">
    <citation type="submission" date="2018-10" db="EMBL/GenBank/DDBJ databases">
        <title>Sequencing the genomes of 1000 actinobacteria strains.</title>
        <authorList>
            <person name="Klenk H.-P."/>
        </authorList>
    </citation>
    <scope>NUCLEOTIDE SEQUENCE [LARGE SCALE GENOMIC DNA]</scope>
    <source>
        <strain evidence="9 10">DSM 43800</strain>
    </source>
</reference>
<feature type="domain" description="EamA" evidence="8">
    <location>
        <begin position="6"/>
        <end position="131"/>
    </location>
</feature>
<feature type="transmembrane region" description="Helical" evidence="7">
    <location>
        <begin position="233"/>
        <end position="252"/>
    </location>
</feature>
<dbReference type="Pfam" id="PF00892">
    <property type="entry name" value="EamA"/>
    <property type="match status" value="2"/>
</dbReference>
<proteinExistence type="inferred from homology"/>
<comment type="subcellular location">
    <subcellularLocation>
        <location evidence="1">Membrane</location>
        <topology evidence="1">Multi-pass membrane protein</topology>
    </subcellularLocation>
</comment>
<dbReference type="InterPro" id="IPR000620">
    <property type="entry name" value="EamA_dom"/>
</dbReference>
<feature type="transmembrane region" description="Helical" evidence="7">
    <location>
        <begin position="258"/>
        <end position="278"/>
    </location>
</feature>
<evidence type="ECO:0000256" key="2">
    <source>
        <dbReference type="ARBA" id="ARBA00007362"/>
    </source>
</evidence>
<feature type="region of interest" description="Disordered" evidence="6">
    <location>
        <begin position="283"/>
        <end position="303"/>
    </location>
</feature>
<feature type="transmembrane region" description="Helical" evidence="7">
    <location>
        <begin position="62"/>
        <end position="82"/>
    </location>
</feature>
<feature type="transmembrane region" description="Helical" evidence="7">
    <location>
        <begin position="172"/>
        <end position="191"/>
    </location>
</feature>
<comment type="similarity">
    <text evidence="2">Belongs to the EamA transporter family.</text>
</comment>
<feature type="domain" description="EamA" evidence="8">
    <location>
        <begin position="141"/>
        <end position="273"/>
    </location>
</feature>
<feature type="transmembrane region" description="Helical" evidence="7">
    <location>
        <begin position="88"/>
        <end position="109"/>
    </location>
</feature>
<feature type="transmembrane region" description="Helical" evidence="7">
    <location>
        <begin position="32"/>
        <end position="50"/>
    </location>
</feature>
<evidence type="ECO:0000256" key="5">
    <source>
        <dbReference type="ARBA" id="ARBA00023136"/>
    </source>
</evidence>
<dbReference type="GO" id="GO:0016020">
    <property type="term" value="C:membrane"/>
    <property type="evidence" value="ECO:0007669"/>
    <property type="project" value="UniProtKB-SubCell"/>
</dbReference>
<keyword evidence="10" id="KW-1185">Reference proteome</keyword>
<dbReference type="SUPFAM" id="SSF103481">
    <property type="entry name" value="Multidrug resistance efflux transporter EmrE"/>
    <property type="match status" value="2"/>
</dbReference>
<evidence type="ECO:0000256" key="4">
    <source>
        <dbReference type="ARBA" id="ARBA00022989"/>
    </source>
</evidence>
<evidence type="ECO:0000313" key="10">
    <source>
        <dbReference type="Proteomes" id="UP000282084"/>
    </source>
</evidence>
<evidence type="ECO:0000256" key="6">
    <source>
        <dbReference type="SAM" id="MobiDB-lite"/>
    </source>
</evidence>
<dbReference type="InterPro" id="IPR037185">
    <property type="entry name" value="EmrE-like"/>
</dbReference>
<organism evidence="9 10">
    <name type="scientific">Saccharothrix australiensis</name>
    <dbReference type="NCBI Taxonomy" id="2072"/>
    <lineage>
        <taxon>Bacteria</taxon>
        <taxon>Bacillati</taxon>
        <taxon>Actinomycetota</taxon>
        <taxon>Actinomycetes</taxon>
        <taxon>Pseudonocardiales</taxon>
        <taxon>Pseudonocardiaceae</taxon>
        <taxon>Saccharothrix</taxon>
    </lineage>
</organism>
<dbReference type="Proteomes" id="UP000282084">
    <property type="component" value="Unassembled WGS sequence"/>
</dbReference>
<dbReference type="OrthoDB" id="5430053at2"/>
<evidence type="ECO:0000256" key="3">
    <source>
        <dbReference type="ARBA" id="ARBA00022692"/>
    </source>
</evidence>
<dbReference type="PANTHER" id="PTHR32322">
    <property type="entry name" value="INNER MEMBRANE TRANSPORTER"/>
    <property type="match status" value="1"/>
</dbReference>
<feature type="transmembrane region" description="Helical" evidence="7">
    <location>
        <begin position="140"/>
        <end position="160"/>
    </location>
</feature>
<evidence type="ECO:0000313" key="9">
    <source>
        <dbReference type="EMBL" id="RKT57331.1"/>
    </source>
</evidence>
<dbReference type="AlphaFoldDB" id="A0A495W6I2"/>
<dbReference type="RefSeq" id="WP_121008959.1">
    <property type="nucleotide sequence ID" value="NZ_RBXO01000001.1"/>
</dbReference>
<evidence type="ECO:0000259" key="8">
    <source>
        <dbReference type="Pfam" id="PF00892"/>
    </source>
</evidence>
<feature type="transmembrane region" description="Helical" evidence="7">
    <location>
        <begin position="203"/>
        <end position="221"/>
    </location>
</feature>
<gene>
    <name evidence="9" type="ORF">C8E97_6050</name>
</gene>
<keyword evidence="5 7" id="KW-0472">Membrane</keyword>
<protein>
    <submittedName>
        <fullName evidence="9">Putative blue pigment (Indigoidine) exporter</fullName>
    </submittedName>
</protein>
<sequence length="303" mass="30610">MLSNRLLTALAPAVWGTTYFVTTEYLPPGRPLLAALLRALPAGLLLLAVTRRLPSGDWWWRSLLLGALNIGAFLPLLFLAAYRLPGGVAATVGAVQPLVVAGLAAALLGQRMTIRVALAAIAGVAGVSLLVLRADARLDWLGVAAALGGATVMAAGTVLGKRWGSPAPPLAMTGWQLIAGGVLLLPVALLVEGAPPALSPTNVAGYAFLATVGGAASYTLWFRGVGLLAATEVTFLGLLSPVVATAVGWLALDQGLTAAQALGAVVVLTALVVAQLPGRATAAGHRVRPGRGNTSAPGGNERA</sequence>
<evidence type="ECO:0000256" key="7">
    <source>
        <dbReference type="SAM" id="Phobius"/>
    </source>
</evidence>
<accession>A0A495W6I2</accession>
<feature type="transmembrane region" description="Helical" evidence="7">
    <location>
        <begin position="116"/>
        <end position="134"/>
    </location>
</feature>
<dbReference type="PANTHER" id="PTHR32322:SF2">
    <property type="entry name" value="EAMA DOMAIN-CONTAINING PROTEIN"/>
    <property type="match status" value="1"/>
</dbReference>
<dbReference type="InterPro" id="IPR050638">
    <property type="entry name" value="AA-Vitamin_Transporters"/>
</dbReference>
<evidence type="ECO:0000256" key="1">
    <source>
        <dbReference type="ARBA" id="ARBA00004141"/>
    </source>
</evidence>